<dbReference type="Pfam" id="PF20090">
    <property type="entry name" value="DUF6482"/>
    <property type="match status" value="1"/>
</dbReference>
<sequence length="101" mass="11512">MNLHDLSTHALAGHIDSLDLISLEGGIYVLEAHMDGRPHSLVDEQGRVWHLRSVEHARDLLQEVPLLPFHLVHQSPYDEMCGLAEGRREPLRVPIGMRSHW</sequence>
<protein>
    <recommendedName>
        <fullName evidence="3">Cation transporter</fullName>
    </recommendedName>
</protein>
<dbReference type="RefSeq" id="WP_090351104.1">
    <property type="nucleotide sequence ID" value="NZ_LT629751.1"/>
</dbReference>
<evidence type="ECO:0000313" key="2">
    <source>
        <dbReference type="Proteomes" id="UP000243359"/>
    </source>
</evidence>
<evidence type="ECO:0008006" key="3">
    <source>
        <dbReference type="Google" id="ProtNLM"/>
    </source>
</evidence>
<dbReference type="OrthoDB" id="7063376at2"/>
<accession>A0A1H1Y2T6</accession>
<dbReference type="Proteomes" id="UP000243359">
    <property type="component" value="Chromosome I"/>
</dbReference>
<organism evidence="1 2">
    <name type="scientific">Pseudomonas oryzae</name>
    <dbReference type="NCBI Taxonomy" id="1392877"/>
    <lineage>
        <taxon>Bacteria</taxon>
        <taxon>Pseudomonadati</taxon>
        <taxon>Pseudomonadota</taxon>
        <taxon>Gammaproteobacteria</taxon>
        <taxon>Pseudomonadales</taxon>
        <taxon>Pseudomonadaceae</taxon>
        <taxon>Pseudomonas</taxon>
    </lineage>
</organism>
<dbReference type="InterPro" id="IPR045508">
    <property type="entry name" value="DUF6482"/>
</dbReference>
<name>A0A1H1Y2T6_9PSED</name>
<evidence type="ECO:0000313" key="1">
    <source>
        <dbReference type="EMBL" id="SDT15818.1"/>
    </source>
</evidence>
<proteinExistence type="predicted"/>
<dbReference type="EMBL" id="LT629751">
    <property type="protein sequence ID" value="SDT15818.1"/>
    <property type="molecule type" value="Genomic_DNA"/>
</dbReference>
<dbReference type="AlphaFoldDB" id="A0A1H1Y2T6"/>
<reference evidence="2" key="1">
    <citation type="submission" date="2016-10" db="EMBL/GenBank/DDBJ databases">
        <authorList>
            <person name="Varghese N."/>
            <person name="Submissions S."/>
        </authorList>
    </citation>
    <scope>NUCLEOTIDE SEQUENCE [LARGE SCALE GENOMIC DNA]</scope>
    <source>
        <strain evidence="2">KCTC 32247</strain>
    </source>
</reference>
<dbReference type="STRING" id="1392877.SAMN05216221_3641"/>
<keyword evidence="2" id="KW-1185">Reference proteome</keyword>
<gene>
    <name evidence="1" type="ORF">SAMN05216221_3641</name>
</gene>